<keyword evidence="4 5" id="KW-0472">Membrane</keyword>
<gene>
    <name evidence="6" type="ORF">OFUS_LOCUS20663</name>
</gene>
<accession>A0A8S4PSV1</accession>
<keyword evidence="2 5" id="KW-0812">Transmembrane</keyword>
<evidence type="ECO:0000313" key="7">
    <source>
        <dbReference type="Proteomes" id="UP000749559"/>
    </source>
</evidence>
<dbReference type="GO" id="GO:0016020">
    <property type="term" value="C:membrane"/>
    <property type="evidence" value="ECO:0007669"/>
    <property type="project" value="UniProtKB-SubCell"/>
</dbReference>
<dbReference type="InterPro" id="IPR036259">
    <property type="entry name" value="MFS_trans_sf"/>
</dbReference>
<feature type="transmembrane region" description="Helical" evidence="5">
    <location>
        <begin position="75"/>
        <end position="95"/>
    </location>
</feature>
<name>A0A8S4PSV1_OWEFU</name>
<dbReference type="Gene3D" id="1.20.1250.20">
    <property type="entry name" value="MFS general substrate transporter like domains"/>
    <property type="match status" value="1"/>
</dbReference>
<dbReference type="Proteomes" id="UP000749559">
    <property type="component" value="Unassembled WGS sequence"/>
</dbReference>
<evidence type="ECO:0000313" key="6">
    <source>
        <dbReference type="EMBL" id="CAH1796229.1"/>
    </source>
</evidence>
<feature type="non-terminal residue" evidence="6">
    <location>
        <position position="1"/>
    </location>
</feature>
<evidence type="ECO:0000256" key="4">
    <source>
        <dbReference type="ARBA" id="ARBA00023136"/>
    </source>
</evidence>
<keyword evidence="3 5" id="KW-1133">Transmembrane helix</keyword>
<sequence>DVLNLKLLNYPLCFNTVLVGYFTCISIVTRGFGSIGFVKLFSRCLDDVWLFVIGALWGVLYYMLVTFAHTKVMMFLAPVIGFLWSVPTSIIRSMMSKSVGPHEQGAVLSSIGSMQTLSTLIGHSMLNAIYSVTVATYDGVCFLILAAFCLLAVVMVIPYHIKSKRENNQAQEINEKTALIN</sequence>
<evidence type="ECO:0000256" key="2">
    <source>
        <dbReference type="ARBA" id="ARBA00022692"/>
    </source>
</evidence>
<dbReference type="PANTHER" id="PTHR23507:SF1">
    <property type="entry name" value="FI18259P1-RELATED"/>
    <property type="match status" value="1"/>
</dbReference>
<organism evidence="6 7">
    <name type="scientific">Owenia fusiformis</name>
    <name type="common">Polychaete worm</name>
    <dbReference type="NCBI Taxonomy" id="6347"/>
    <lineage>
        <taxon>Eukaryota</taxon>
        <taxon>Metazoa</taxon>
        <taxon>Spiralia</taxon>
        <taxon>Lophotrochozoa</taxon>
        <taxon>Annelida</taxon>
        <taxon>Polychaeta</taxon>
        <taxon>Sedentaria</taxon>
        <taxon>Canalipalpata</taxon>
        <taxon>Sabellida</taxon>
        <taxon>Oweniida</taxon>
        <taxon>Oweniidae</taxon>
        <taxon>Owenia</taxon>
    </lineage>
</organism>
<keyword evidence="7" id="KW-1185">Reference proteome</keyword>
<dbReference type="OrthoDB" id="3026777at2759"/>
<protein>
    <submittedName>
        <fullName evidence="6">Uncharacterized protein</fullName>
    </submittedName>
</protein>
<dbReference type="EMBL" id="CAIIXF020000010">
    <property type="protein sequence ID" value="CAH1796229.1"/>
    <property type="molecule type" value="Genomic_DNA"/>
</dbReference>
<evidence type="ECO:0000256" key="1">
    <source>
        <dbReference type="ARBA" id="ARBA00004141"/>
    </source>
</evidence>
<proteinExistence type="predicted"/>
<dbReference type="PANTHER" id="PTHR23507">
    <property type="entry name" value="ZGC:174356"/>
    <property type="match status" value="1"/>
</dbReference>
<feature type="transmembrane region" description="Helical" evidence="5">
    <location>
        <begin position="142"/>
        <end position="161"/>
    </location>
</feature>
<dbReference type="AlphaFoldDB" id="A0A8S4PSV1"/>
<comment type="subcellular location">
    <subcellularLocation>
        <location evidence="1">Membrane</location>
        <topology evidence="1">Multi-pass membrane protein</topology>
    </subcellularLocation>
</comment>
<reference evidence="6" key="1">
    <citation type="submission" date="2022-03" db="EMBL/GenBank/DDBJ databases">
        <authorList>
            <person name="Martin C."/>
        </authorList>
    </citation>
    <scope>NUCLEOTIDE SEQUENCE</scope>
</reference>
<dbReference type="GO" id="GO:0022857">
    <property type="term" value="F:transmembrane transporter activity"/>
    <property type="evidence" value="ECO:0007669"/>
    <property type="project" value="TreeGrafter"/>
</dbReference>
<dbReference type="SUPFAM" id="SSF103473">
    <property type="entry name" value="MFS general substrate transporter"/>
    <property type="match status" value="1"/>
</dbReference>
<comment type="caution">
    <text evidence="6">The sequence shown here is derived from an EMBL/GenBank/DDBJ whole genome shotgun (WGS) entry which is preliminary data.</text>
</comment>
<feature type="transmembrane region" description="Helical" evidence="5">
    <location>
        <begin position="48"/>
        <end position="69"/>
    </location>
</feature>
<evidence type="ECO:0000256" key="5">
    <source>
        <dbReference type="SAM" id="Phobius"/>
    </source>
</evidence>
<evidence type="ECO:0000256" key="3">
    <source>
        <dbReference type="ARBA" id="ARBA00022989"/>
    </source>
</evidence>